<feature type="domain" description="Solute-binding protein family 5" evidence="5">
    <location>
        <begin position="65"/>
        <end position="405"/>
    </location>
</feature>
<sequence>MKQLLLMFLATLPFSSNAISAPLPDTLYVALGSEPIKGLTQRKVSKYGHPLIQSTLLKRTKKFGLKGDLAVKWVLSDDKLSWRVTLRDDVMFSDGSPLTANDVAFTFLQAKQTLSTHDLSNLKAVSVISPTMVSFRLNQPDITFMDHFVSLGIVPKHLYSDQYAQHPIGSGPYAFIKWKKGESLTLKRNPFYYGQKPEFESLVIVFGEEHSNFALFKTGQLQLTTLPQKYVHALPQHTKIWAVQSVDNRGIVWPLIEQQGNDIGNNVTADYAIRKAVSMAIDRKLIINQLLEGYAHPATSVSDGLPWGPTPNTLPNYDIAAAKQLLVNAGWVDSDGDGVRERDGIRAQINLYYKSGDSVREELSLTISQMVKAIGIDIQPIGTDWASIAKRMHSNPVLMGFGSHSASEVAFLYHSSFAGIDFYNSGFYKEKEVDTLINKAKSAASWESSLTFWKNAQQRASLDEPWTWLVNLDHLYAANNCLDLGDPITEPHAHGWPIVSNIDEWRWICR</sequence>
<evidence type="ECO:0000256" key="4">
    <source>
        <dbReference type="SAM" id="SignalP"/>
    </source>
</evidence>
<feature type="chain" id="PRO_5045351813" evidence="4">
    <location>
        <begin position="19"/>
        <end position="510"/>
    </location>
</feature>
<dbReference type="InterPro" id="IPR039424">
    <property type="entry name" value="SBP_5"/>
</dbReference>
<keyword evidence="3 4" id="KW-0732">Signal</keyword>
<dbReference type="Gene3D" id="3.40.190.10">
    <property type="entry name" value="Periplasmic binding protein-like II"/>
    <property type="match status" value="1"/>
</dbReference>
<proteinExistence type="inferred from homology"/>
<dbReference type="Pfam" id="PF00496">
    <property type="entry name" value="SBP_bac_5"/>
    <property type="match status" value="1"/>
</dbReference>
<evidence type="ECO:0000259" key="5">
    <source>
        <dbReference type="Pfam" id="PF00496"/>
    </source>
</evidence>
<organism evidence="6 7">
    <name type="scientific">Vibrio alfacsensis</name>
    <dbReference type="NCBI Taxonomy" id="1074311"/>
    <lineage>
        <taxon>Bacteria</taxon>
        <taxon>Pseudomonadati</taxon>
        <taxon>Pseudomonadota</taxon>
        <taxon>Gammaproteobacteria</taxon>
        <taxon>Vibrionales</taxon>
        <taxon>Vibrionaceae</taxon>
        <taxon>Vibrio</taxon>
    </lineage>
</organism>
<protein>
    <submittedName>
        <fullName evidence="6">ABC transporter substrate-binding protein</fullName>
    </submittedName>
</protein>
<dbReference type="Proteomes" id="UP000262832">
    <property type="component" value="Chromosome II"/>
</dbReference>
<evidence type="ECO:0000313" key="7">
    <source>
        <dbReference type="Proteomes" id="UP000262832"/>
    </source>
</evidence>
<dbReference type="Gene3D" id="3.10.105.10">
    <property type="entry name" value="Dipeptide-binding Protein, Domain 3"/>
    <property type="match status" value="1"/>
</dbReference>
<dbReference type="SUPFAM" id="SSF53850">
    <property type="entry name" value="Periplasmic binding protein-like II"/>
    <property type="match status" value="1"/>
</dbReference>
<feature type="signal peptide" evidence="4">
    <location>
        <begin position="1"/>
        <end position="18"/>
    </location>
</feature>
<reference evidence="6 7" key="1">
    <citation type="submission" date="2018-08" db="EMBL/GenBank/DDBJ databases">
        <title>Genomic taxonomy of the Vibrionaceae family.</title>
        <authorList>
            <person name="Gomez-Gil B."/>
            <person name="Tanaka M."/>
            <person name="Sawabe T."/>
            <person name="Enciso-Ibarra K."/>
        </authorList>
    </citation>
    <scope>NUCLEOTIDE SEQUENCE [LARGE SCALE GENOMIC DNA]</scope>
    <source>
        <strain evidence="6 7">CAIM 1831</strain>
    </source>
</reference>
<keyword evidence="2" id="KW-0813">Transport</keyword>
<dbReference type="PIRSF" id="PIRSF002741">
    <property type="entry name" value="MppA"/>
    <property type="match status" value="1"/>
</dbReference>
<evidence type="ECO:0000256" key="2">
    <source>
        <dbReference type="ARBA" id="ARBA00022448"/>
    </source>
</evidence>
<accession>A0ABM6YZ19</accession>
<evidence type="ECO:0000256" key="3">
    <source>
        <dbReference type="ARBA" id="ARBA00022729"/>
    </source>
</evidence>
<gene>
    <name evidence="6" type="ORF">D1115_19810</name>
</gene>
<keyword evidence="7" id="KW-1185">Reference proteome</keyword>
<dbReference type="PANTHER" id="PTHR30290:SF9">
    <property type="entry name" value="OLIGOPEPTIDE-BINDING PROTEIN APPA"/>
    <property type="match status" value="1"/>
</dbReference>
<evidence type="ECO:0000313" key="6">
    <source>
        <dbReference type="EMBL" id="AXY03157.1"/>
    </source>
</evidence>
<name>A0ABM6YZ19_9VIBR</name>
<dbReference type="InterPro" id="IPR000914">
    <property type="entry name" value="SBP_5_dom"/>
</dbReference>
<dbReference type="PANTHER" id="PTHR30290">
    <property type="entry name" value="PERIPLASMIC BINDING COMPONENT OF ABC TRANSPORTER"/>
    <property type="match status" value="1"/>
</dbReference>
<dbReference type="CDD" id="cd08518">
    <property type="entry name" value="PBP2_NikA_DppA_OppA_like_19"/>
    <property type="match status" value="1"/>
</dbReference>
<comment type="similarity">
    <text evidence="1">Belongs to the bacterial solute-binding protein 5 family.</text>
</comment>
<evidence type="ECO:0000256" key="1">
    <source>
        <dbReference type="ARBA" id="ARBA00005695"/>
    </source>
</evidence>
<dbReference type="EMBL" id="CP032094">
    <property type="protein sequence ID" value="AXY03157.1"/>
    <property type="molecule type" value="Genomic_DNA"/>
</dbReference>
<dbReference type="RefSeq" id="WP_128813053.1">
    <property type="nucleotide sequence ID" value="NZ_CP032094.1"/>
</dbReference>
<dbReference type="InterPro" id="IPR030678">
    <property type="entry name" value="Peptide/Ni-bd"/>
</dbReference>